<dbReference type="SUPFAM" id="SSF49785">
    <property type="entry name" value="Galactose-binding domain-like"/>
    <property type="match status" value="1"/>
</dbReference>
<evidence type="ECO:0000259" key="3">
    <source>
        <dbReference type="PROSITE" id="PS50022"/>
    </source>
</evidence>
<proteinExistence type="predicted"/>
<dbReference type="EMBL" id="BOML01000067">
    <property type="protein sequence ID" value="GIE06791.1"/>
    <property type="molecule type" value="Genomic_DNA"/>
</dbReference>
<protein>
    <recommendedName>
        <fullName evidence="3">F5/8 type C domain-containing protein</fullName>
    </recommendedName>
</protein>
<evidence type="ECO:0000256" key="1">
    <source>
        <dbReference type="SAM" id="MobiDB-lite"/>
    </source>
</evidence>
<name>A0ABQ3ZAD4_9ACTN</name>
<evidence type="ECO:0000256" key="2">
    <source>
        <dbReference type="SAM" id="Phobius"/>
    </source>
</evidence>
<dbReference type="Proteomes" id="UP000637628">
    <property type="component" value="Unassembled WGS sequence"/>
</dbReference>
<evidence type="ECO:0000313" key="4">
    <source>
        <dbReference type="EMBL" id="GIE06791.1"/>
    </source>
</evidence>
<feature type="region of interest" description="Disordered" evidence="1">
    <location>
        <begin position="228"/>
        <end position="293"/>
    </location>
</feature>
<feature type="compositionally biased region" description="Gly residues" evidence="1">
    <location>
        <begin position="166"/>
        <end position="179"/>
    </location>
</feature>
<reference evidence="4 5" key="1">
    <citation type="submission" date="2021-01" db="EMBL/GenBank/DDBJ databases">
        <title>Whole genome shotgun sequence of Actinoplanes durhamensis NBRC 14914.</title>
        <authorList>
            <person name="Komaki H."/>
            <person name="Tamura T."/>
        </authorList>
    </citation>
    <scope>NUCLEOTIDE SEQUENCE [LARGE SCALE GENOMIC DNA]</scope>
    <source>
        <strain evidence="4 5">NBRC 14914</strain>
    </source>
</reference>
<comment type="caution">
    <text evidence="4">The sequence shown here is derived from an EMBL/GenBank/DDBJ whole genome shotgun (WGS) entry which is preliminary data.</text>
</comment>
<dbReference type="Pfam" id="PF00754">
    <property type="entry name" value="F5_F8_type_C"/>
    <property type="match status" value="1"/>
</dbReference>
<feature type="compositionally biased region" description="Low complexity" evidence="1">
    <location>
        <begin position="26"/>
        <end position="38"/>
    </location>
</feature>
<keyword evidence="5" id="KW-1185">Reference proteome</keyword>
<keyword evidence="2" id="KW-0812">Transmembrane</keyword>
<dbReference type="PROSITE" id="PS50022">
    <property type="entry name" value="FA58C_3"/>
    <property type="match status" value="1"/>
</dbReference>
<keyword evidence="2" id="KW-0472">Membrane</keyword>
<dbReference type="Gene3D" id="2.60.120.260">
    <property type="entry name" value="Galactose-binding domain-like"/>
    <property type="match status" value="1"/>
</dbReference>
<feature type="compositionally biased region" description="Low complexity" evidence="1">
    <location>
        <begin position="48"/>
        <end position="66"/>
    </location>
</feature>
<organism evidence="4 5">
    <name type="scientific">Paractinoplanes durhamensis</name>
    <dbReference type="NCBI Taxonomy" id="113563"/>
    <lineage>
        <taxon>Bacteria</taxon>
        <taxon>Bacillati</taxon>
        <taxon>Actinomycetota</taxon>
        <taxon>Actinomycetes</taxon>
        <taxon>Micromonosporales</taxon>
        <taxon>Micromonosporaceae</taxon>
        <taxon>Paractinoplanes</taxon>
    </lineage>
</organism>
<dbReference type="InterPro" id="IPR000421">
    <property type="entry name" value="FA58C"/>
</dbReference>
<gene>
    <name evidence="4" type="ORF">Adu01nite_81410</name>
</gene>
<feature type="domain" description="F5/8 type C" evidence="3">
    <location>
        <begin position="285"/>
        <end position="425"/>
    </location>
</feature>
<feature type="compositionally biased region" description="Low complexity" evidence="1">
    <location>
        <begin position="265"/>
        <end position="291"/>
    </location>
</feature>
<feature type="transmembrane region" description="Helical" evidence="2">
    <location>
        <begin position="200"/>
        <end position="221"/>
    </location>
</feature>
<dbReference type="InterPro" id="IPR008979">
    <property type="entry name" value="Galactose-bd-like_sf"/>
</dbReference>
<evidence type="ECO:0000313" key="5">
    <source>
        <dbReference type="Proteomes" id="UP000637628"/>
    </source>
</evidence>
<feature type="compositionally biased region" description="Low complexity" evidence="1">
    <location>
        <begin position="74"/>
        <end position="88"/>
    </location>
</feature>
<accession>A0ABQ3ZAD4</accession>
<sequence length="425" mass="43069">MNGAPSENPEPTDVAAPNPTPGPALPRRSPAGDAAPAAFGPPVPTPAPAAFGPPASASGQQQPAQDSPERAATDRAAALRAVFAASPRPGRPSEFMSRDLRGHAAPGAFTGRENPGSKAADQASPQPGDGRSSSSAIPNARGLRSPATDQPAARKGNGRPTPSFGTGSGAAGQGFGAAPGGASPAVGAGSGASARRRRRLWLVPVIAGALALGAVGGGFVVSRDKNAAAEDSTTDSGNQIAPTDRETATGLAGSPVPSAAPSIEPAPVSVSPTVTATTTTKPSPSASPTVTGRANTAGANLALHKTATTSSVESATWPASAAVDGDMESRWSSGFADPQWITVDLGAVWAINDVRLAWEHAYALHYRVDISLDARHWSTVYKTTAGTDGPREIRLSAATPARYVRMYGTKRVSQYGFSLQEFEVH</sequence>
<feature type="compositionally biased region" description="Low complexity" evidence="1">
    <location>
        <begin position="180"/>
        <end position="190"/>
    </location>
</feature>
<feature type="region of interest" description="Disordered" evidence="1">
    <location>
        <begin position="1"/>
        <end position="190"/>
    </location>
</feature>
<keyword evidence="2" id="KW-1133">Transmembrane helix</keyword>